<keyword evidence="3" id="KW-0597">Phosphoprotein</keyword>
<dbReference type="RefSeq" id="WP_106775726.1">
    <property type="nucleotide sequence ID" value="NZ_PXYK01000064.1"/>
</dbReference>
<feature type="domain" description="Alpha-D-phosphohexomutase C-terminal" evidence="8">
    <location>
        <begin position="399"/>
        <end position="459"/>
    </location>
</feature>
<evidence type="ECO:0000256" key="3">
    <source>
        <dbReference type="ARBA" id="ARBA00022553"/>
    </source>
</evidence>
<dbReference type="EMBL" id="PXYK01000064">
    <property type="protein sequence ID" value="PSJ49583.1"/>
    <property type="molecule type" value="Genomic_DNA"/>
</dbReference>
<sequence>MVAFGTSGLRGLATDLLSGPGYVHVSAFAAHLAEAGRAARGCAVFVGSDRRDSSPELTRQTLAALAAAGFAPVYCGVLPTPALAFHAMSLQAPAVMVTGSHIPADRNGLKFYRPDGEIDKADERAIAALAAAAPAAVPARLAALPAPDAAARDRYAARYRAAFPSPILRARRVGLWRHSSVAADLLAGLLAGLGAEVVELGASDGFVAVDTEAIDAATAERLAHWSRRHRLDAIVSTDGDGDRPLLADETGRIVRGDALGLVAARLLEADAVVTPVSSNPGIDDRFGFAVIRTRVGSPFVLEGMDTAASRGFTRVLGFEANGGLLLGSAVDLGAARLDALPTRDSVLPLLCAFAAAGAHGLPLSKLFDDLALPACVSGRVENFSRADSDRLMAALRASPDAVDGILGPIGTATRIDDIDGLRIHLDGGGMIHLRPSGNAPEMRCYAAAPTPERAAALLAAGLAAIERFPDTNETLCGAGQ</sequence>
<evidence type="ECO:0000259" key="11">
    <source>
        <dbReference type="Pfam" id="PF02880"/>
    </source>
</evidence>
<evidence type="ECO:0000259" key="8">
    <source>
        <dbReference type="Pfam" id="PF00408"/>
    </source>
</evidence>
<dbReference type="InterPro" id="IPR005846">
    <property type="entry name" value="A-D-PHexomutase_a/b/a-III"/>
</dbReference>
<feature type="domain" description="Alpha-D-phosphohexomutase alpha/beta/alpha" evidence="9">
    <location>
        <begin position="3"/>
        <end position="131"/>
    </location>
</feature>
<dbReference type="GO" id="GO:0009252">
    <property type="term" value="P:peptidoglycan biosynthetic process"/>
    <property type="evidence" value="ECO:0007669"/>
    <property type="project" value="TreeGrafter"/>
</dbReference>
<dbReference type="Gene3D" id="3.30.310.50">
    <property type="entry name" value="Alpha-D-phosphohexomutase, C-terminal domain"/>
    <property type="match status" value="1"/>
</dbReference>
<evidence type="ECO:0000313" key="12">
    <source>
        <dbReference type="EMBL" id="PSJ49583.1"/>
    </source>
</evidence>
<keyword evidence="13" id="KW-1185">Reference proteome</keyword>
<dbReference type="PROSITE" id="PS00710">
    <property type="entry name" value="PGM_PMM"/>
    <property type="match status" value="1"/>
</dbReference>
<dbReference type="InterPro" id="IPR016066">
    <property type="entry name" value="A-D-PHexomutase_CS"/>
</dbReference>
<dbReference type="Pfam" id="PF00408">
    <property type="entry name" value="PGM_PMM_IV"/>
    <property type="match status" value="1"/>
</dbReference>
<dbReference type="GO" id="GO:0000287">
    <property type="term" value="F:magnesium ion binding"/>
    <property type="evidence" value="ECO:0007669"/>
    <property type="project" value="InterPro"/>
</dbReference>
<dbReference type="GO" id="GO:0004615">
    <property type="term" value="F:phosphomannomutase activity"/>
    <property type="evidence" value="ECO:0007669"/>
    <property type="project" value="TreeGrafter"/>
</dbReference>
<comment type="similarity">
    <text evidence="2 7">Belongs to the phosphohexose mutase family.</text>
</comment>
<dbReference type="Pfam" id="PF02878">
    <property type="entry name" value="PGM_PMM_I"/>
    <property type="match status" value="1"/>
</dbReference>
<dbReference type="InterPro" id="IPR050060">
    <property type="entry name" value="Phosphoglucosamine_mutase"/>
</dbReference>
<feature type="domain" description="Alpha-D-phosphohexomutase alpha/beta/alpha" evidence="10">
    <location>
        <begin position="154"/>
        <end position="251"/>
    </location>
</feature>
<feature type="domain" description="Alpha-D-phosphohexomutase alpha/beta/alpha" evidence="11">
    <location>
        <begin position="256"/>
        <end position="370"/>
    </location>
</feature>
<keyword evidence="4 7" id="KW-0479">Metal-binding</keyword>
<dbReference type="OrthoDB" id="9803322at2"/>
<dbReference type="InterPro" id="IPR005843">
    <property type="entry name" value="A-D-PHexomutase_C"/>
</dbReference>
<dbReference type="GO" id="GO:0006048">
    <property type="term" value="P:UDP-N-acetylglucosamine biosynthetic process"/>
    <property type="evidence" value="ECO:0007669"/>
    <property type="project" value="TreeGrafter"/>
</dbReference>
<dbReference type="AlphaFoldDB" id="A0A2P7RH92"/>
<dbReference type="InterPro" id="IPR005844">
    <property type="entry name" value="A-D-PHexomutase_a/b/a-I"/>
</dbReference>
<protein>
    <submittedName>
        <fullName evidence="12">Phosphomannomutase</fullName>
    </submittedName>
</protein>
<dbReference type="PANTHER" id="PTHR42946">
    <property type="entry name" value="PHOSPHOHEXOSE MUTASE"/>
    <property type="match status" value="1"/>
</dbReference>
<evidence type="ECO:0000256" key="2">
    <source>
        <dbReference type="ARBA" id="ARBA00010231"/>
    </source>
</evidence>
<dbReference type="Pfam" id="PF02879">
    <property type="entry name" value="PGM_PMM_II"/>
    <property type="match status" value="1"/>
</dbReference>
<dbReference type="GO" id="GO:0005829">
    <property type="term" value="C:cytosol"/>
    <property type="evidence" value="ECO:0007669"/>
    <property type="project" value="TreeGrafter"/>
</dbReference>
<evidence type="ECO:0000256" key="4">
    <source>
        <dbReference type="ARBA" id="ARBA00022723"/>
    </source>
</evidence>
<dbReference type="GO" id="GO:0005975">
    <property type="term" value="P:carbohydrate metabolic process"/>
    <property type="evidence" value="ECO:0007669"/>
    <property type="project" value="InterPro"/>
</dbReference>
<dbReference type="SUPFAM" id="SSF53738">
    <property type="entry name" value="Phosphoglucomutase, first 3 domains"/>
    <property type="match status" value="3"/>
</dbReference>
<dbReference type="PANTHER" id="PTHR42946:SF1">
    <property type="entry name" value="PHOSPHOGLUCOMUTASE (ALPHA-D-GLUCOSE-1,6-BISPHOSPHATE-DEPENDENT)"/>
    <property type="match status" value="1"/>
</dbReference>
<evidence type="ECO:0000256" key="5">
    <source>
        <dbReference type="ARBA" id="ARBA00022842"/>
    </source>
</evidence>
<proteinExistence type="inferred from homology"/>
<evidence type="ECO:0000259" key="10">
    <source>
        <dbReference type="Pfam" id="PF02879"/>
    </source>
</evidence>
<dbReference type="SUPFAM" id="SSF55957">
    <property type="entry name" value="Phosphoglucomutase, C-terminal domain"/>
    <property type="match status" value="1"/>
</dbReference>
<accession>A0A2P7RH92</accession>
<gene>
    <name evidence="12" type="ORF">C7I84_29245</name>
</gene>
<name>A0A2P7RH92_9HYPH</name>
<dbReference type="Pfam" id="PF02880">
    <property type="entry name" value="PGM_PMM_III"/>
    <property type="match status" value="1"/>
</dbReference>
<reference evidence="12 13" key="1">
    <citation type="submission" date="2018-03" db="EMBL/GenBank/DDBJ databases">
        <title>The draft genome of Mesorhizobium sp. 6GN-30.</title>
        <authorList>
            <person name="Liu L."/>
            <person name="Li L."/>
            <person name="Wang T."/>
            <person name="Zhang X."/>
            <person name="Liang L."/>
        </authorList>
    </citation>
    <scope>NUCLEOTIDE SEQUENCE [LARGE SCALE GENOMIC DNA]</scope>
    <source>
        <strain evidence="12 13">6GN30</strain>
    </source>
</reference>
<comment type="caution">
    <text evidence="12">The sequence shown here is derived from an EMBL/GenBank/DDBJ whole genome shotgun (WGS) entry which is preliminary data.</text>
</comment>
<dbReference type="Proteomes" id="UP000241229">
    <property type="component" value="Unassembled WGS sequence"/>
</dbReference>
<evidence type="ECO:0000256" key="6">
    <source>
        <dbReference type="ARBA" id="ARBA00023235"/>
    </source>
</evidence>
<keyword evidence="5 7" id="KW-0460">Magnesium</keyword>
<dbReference type="GO" id="GO:0008966">
    <property type="term" value="F:phosphoglucosamine mutase activity"/>
    <property type="evidence" value="ECO:0007669"/>
    <property type="project" value="TreeGrafter"/>
</dbReference>
<comment type="cofactor">
    <cofactor evidence="1">
        <name>Mg(2+)</name>
        <dbReference type="ChEBI" id="CHEBI:18420"/>
    </cofactor>
</comment>
<dbReference type="InterPro" id="IPR005845">
    <property type="entry name" value="A-D-PHexomutase_a/b/a-II"/>
</dbReference>
<evidence type="ECO:0000259" key="9">
    <source>
        <dbReference type="Pfam" id="PF02878"/>
    </source>
</evidence>
<evidence type="ECO:0000256" key="7">
    <source>
        <dbReference type="RuleBase" id="RU004326"/>
    </source>
</evidence>
<evidence type="ECO:0000256" key="1">
    <source>
        <dbReference type="ARBA" id="ARBA00001946"/>
    </source>
</evidence>
<dbReference type="InterPro" id="IPR036900">
    <property type="entry name" value="A-D-PHexomutase_C_sf"/>
</dbReference>
<dbReference type="Gene3D" id="3.40.120.10">
    <property type="entry name" value="Alpha-D-Glucose-1,6-Bisphosphate, subunit A, domain 3"/>
    <property type="match status" value="3"/>
</dbReference>
<organism evidence="12 13">
    <name type="scientific">Kumtagia ephedrae</name>
    <dbReference type="NCBI Taxonomy" id="2116701"/>
    <lineage>
        <taxon>Bacteria</taxon>
        <taxon>Pseudomonadati</taxon>
        <taxon>Pseudomonadota</taxon>
        <taxon>Alphaproteobacteria</taxon>
        <taxon>Hyphomicrobiales</taxon>
        <taxon>Phyllobacteriaceae</taxon>
        <taxon>Kumtagia</taxon>
    </lineage>
</organism>
<dbReference type="InterPro" id="IPR016055">
    <property type="entry name" value="A-D-PHexomutase_a/b/a-I/II/III"/>
</dbReference>
<evidence type="ECO:0000313" key="13">
    <source>
        <dbReference type="Proteomes" id="UP000241229"/>
    </source>
</evidence>
<keyword evidence="6" id="KW-0413">Isomerase</keyword>